<dbReference type="AlphaFoldDB" id="A0A1E5C422"/>
<dbReference type="FunFam" id="3.20.20.360:FF:000001">
    <property type="entry name" value="Malate synthase"/>
    <property type="match status" value="1"/>
</dbReference>
<evidence type="ECO:0000256" key="6">
    <source>
        <dbReference type="ARBA" id="ARBA00047918"/>
    </source>
</evidence>
<dbReference type="InterPro" id="IPR001465">
    <property type="entry name" value="Malate_synthase_TIM"/>
</dbReference>
<evidence type="ECO:0000259" key="9">
    <source>
        <dbReference type="Pfam" id="PF01274"/>
    </source>
</evidence>
<dbReference type="GO" id="GO:0006099">
    <property type="term" value="P:tricarboxylic acid cycle"/>
    <property type="evidence" value="ECO:0007669"/>
    <property type="project" value="UniProtKB-KW"/>
</dbReference>
<dbReference type="InterPro" id="IPR044856">
    <property type="entry name" value="Malate_synth_C_sf"/>
</dbReference>
<sequence length="548" mass="62501">MHDIQNNPEHQQKQRQIHQPNAAASRLEVIGSLFSEEAKAILNTKALAFLETLCVNFAGDRQTLLDTRIAKQAEFDSGSLPDFRADTQPIRDDPNWKVDAVPDALLDRRVEITGPIDRKMVINALNSGANVFMCCFEDATSPTWENMVNGQINMRDANAGTIAFTEPKNGKHYQLIGNPATLIHRPRGLHLEEAHILFDGKAMPASLMDFGLYFFHNHQSRKNTGQGVYYYLPKLESMEEAAWWESVFDFTEQYFNADSGTIKATVLLETLPAVFQMEEILYAMRKHIVGMNCGRWDYIFSYIKTLKNHTDRILPDRHAIGMDQPFLEAYSKRLIQTCHRRGALAIGGMSAFIPSKDPEEMDRVTKKVIDDKRREATNGHDGTWVAHPHLVSLAREVFDQYLDGSTNQRHFIPDGTFNREALLRPSRGPKDEQGVRKNIRIAVLYMESWLRGIGCVPIYGMMEDAATAEISRANIWQWLKHNVSLDDGRTFTTEMFREWLDQEVAEIKASSDDPNSRKFDQASDLFFTLSTDNHFADFLTIPCYAKLE</sequence>
<feature type="domain" description="Malate synthase TIM barrel" evidence="9">
    <location>
        <begin position="181"/>
        <end position="412"/>
    </location>
</feature>
<evidence type="ECO:0000256" key="4">
    <source>
        <dbReference type="ARBA" id="ARBA00022532"/>
    </source>
</evidence>
<dbReference type="InterPro" id="IPR006252">
    <property type="entry name" value="Malate_synthA"/>
</dbReference>
<proteinExistence type="inferred from homology"/>
<dbReference type="Proteomes" id="UP000095039">
    <property type="component" value="Unassembled WGS sequence"/>
</dbReference>
<accession>A0A1E5C422</accession>
<dbReference type="CDD" id="cd00727">
    <property type="entry name" value="malate_synt_A"/>
    <property type="match status" value="1"/>
</dbReference>
<dbReference type="GO" id="GO:0004474">
    <property type="term" value="F:malate synthase activity"/>
    <property type="evidence" value="ECO:0007669"/>
    <property type="project" value="UniProtKB-EC"/>
</dbReference>
<evidence type="ECO:0000256" key="8">
    <source>
        <dbReference type="SAM" id="MobiDB-lite"/>
    </source>
</evidence>
<dbReference type="NCBIfam" id="TIGR01344">
    <property type="entry name" value="malate_syn_A"/>
    <property type="match status" value="1"/>
</dbReference>
<dbReference type="Pfam" id="PF01274">
    <property type="entry name" value="MS_TIM-barrel"/>
    <property type="match status" value="1"/>
</dbReference>
<gene>
    <name evidence="12" type="ORF">A1OK_11930</name>
</gene>
<dbReference type="RefSeq" id="WP_016959314.1">
    <property type="nucleotide sequence ID" value="NZ_AJWN02000067.1"/>
</dbReference>
<evidence type="ECO:0000256" key="7">
    <source>
        <dbReference type="PIRSR" id="PIRSR001363-1"/>
    </source>
</evidence>
<dbReference type="EC" id="2.3.3.9" evidence="2"/>
<dbReference type="InterPro" id="IPR046363">
    <property type="entry name" value="MS_N_TIM-barrel_dom"/>
</dbReference>
<evidence type="ECO:0000256" key="2">
    <source>
        <dbReference type="ARBA" id="ARBA00012636"/>
    </source>
</evidence>
<dbReference type="Gene3D" id="1.20.1220.12">
    <property type="entry name" value="Malate synthase, domain III"/>
    <property type="match status" value="1"/>
</dbReference>
<dbReference type="Gene3D" id="3.20.20.360">
    <property type="entry name" value="Malate synthase, domain 3"/>
    <property type="match status" value="1"/>
</dbReference>
<evidence type="ECO:0000256" key="3">
    <source>
        <dbReference type="ARBA" id="ARBA00022435"/>
    </source>
</evidence>
<reference evidence="12 13" key="1">
    <citation type="journal article" date="2012" name="Science">
        <title>Ecological populations of bacteria act as socially cohesive units of antibiotic production and resistance.</title>
        <authorList>
            <person name="Cordero O.X."/>
            <person name="Wildschutte H."/>
            <person name="Kirkup B."/>
            <person name="Proehl S."/>
            <person name="Ngo L."/>
            <person name="Hussain F."/>
            <person name="Le Roux F."/>
            <person name="Mincer T."/>
            <person name="Polz M.F."/>
        </authorList>
    </citation>
    <scope>NUCLEOTIDE SEQUENCE [LARGE SCALE GENOMIC DNA]</scope>
    <source>
        <strain evidence="12 13">FF-454</strain>
    </source>
</reference>
<dbReference type="InterPro" id="IPR011076">
    <property type="entry name" value="Malate_synth_sf"/>
</dbReference>
<dbReference type="GO" id="GO:0005737">
    <property type="term" value="C:cytoplasm"/>
    <property type="evidence" value="ECO:0007669"/>
    <property type="project" value="TreeGrafter"/>
</dbReference>
<organism evidence="12 13">
    <name type="scientific">Enterovibrio norvegicus FF-454</name>
    <dbReference type="NCBI Taxonomy" id="1185651"/>
    <lineage>
        <taxon>Bacteria</taxon>
        <taxon>Pseudomonadati</taxon>
        <taxon>Pseudomonadota</taxon>
        <taxon>Gammaproteobacteria</taxon>
        <taxon>Vibrionales</taxon>
        <taxon>Vibrionaceae</taxon>
        <taxon>Enterovibrio</taxon>
    </lineage>
</organism>
<evidence type="ECO:0000259" key="11">
    <source>
        <dbReference type="Pfam" id="PF20659"/>
    </source>
</evidence>
<dbReference type="EMBL" id="AJWN02000067">
    <property type="protein sequence ID" value="OEE60240.1"/>
    <property type="molecule type" value="Genomic_DNA"/>
</dbReference>
<dbReference type="GO" id="GO:0006097">
    <property type="term" value="P:glyoxylate cycle"/>
    <property type="evidence" value="ECO:0007669"/>
    <property type="project" value="UniProtKB-KW"/>
</dbReference>
<comment type="similarity">
    <text evidence="1">Belongs to the malate synthase family.</text>
</comment>
<dbReference type="InterPro" id="IPR048355">
    <property type="entry name" value="MS_C"/>
</dbReference>
<evidence type="ECO:0000313" key="13">
    <source>
        <dbReference type="Proteomes" id="UP000095039"/>
    </source>
</evidence>
<dbReference type="InterPro" id="IPR048356">
    <property type="entry name" value="MS_N"/>
</dbReference>
<evidence type="ECO:0000259" key="10">
    <source>
        <dbReference type="Pfam" id="PF20656"/>
    </source>
</evidence>
<feature type="domain" description="Malate synthase N-terminal" evidence="10">
    <location>
        <begin position="35"/>
        <end position="87"/>
    </location>
</feature>
<keyword evidence="3" id="KW-0329">Glyoxylate bypass</keyword>
<keyword evidence="13" id="KW-1185">Reference proteome</keyword>
<dbReference type="Pfam" id="PF20659">
    <property type="entry name" value="MS_C"/>
    <property type="match status" value="1"/>
</dbReference>
<evidence type="ECO:0000313" key="12">
    <source>
        <dbReference type="EMBL" id="OEE60240.1"/>
    </source>
</evidence>
<feature type="region of interest" description="Disordered" evidence="8">
    <location>
        <begin position="1"/>
        <end position="21"/>
    </location>
</feature>
<keyword evidence="4" id="KW-0816">Tricarboxylic acid cycle</keyword>
<dbReference type="PIRSF" id="PIRSF001363">
    <property type="entry name" value="Malate_synth"/>
    <property type="match status" value="1"/>
</dbReference>
<dbReference type="SUPFAM" id="SSF51645">
    <property type="entry name" value="Malate synthase G"/>
    <property type="match status" value="1"/>
</dbReference>
<feature type="active site" description="Proton acceptor" evidence="7">
    <location>
        <position position="185"/>
    </location>
</feature>
<keyword evidence="5" id="KW-0808">Transferase</keyword>
<dbReference type="FunFam" id="1.20.1220.12:FF:000001">
    <property type="entry name" value="Malate synthase"/>
    <property type="match status" value="1"/>
</dbReference>
<feature type="active site" description="Proton donor" evidence="7">
    <location>
        <position position="464"/>
    </location>
</feature>
<dbReference type="PANTHER" id="PTHR42902:SF1">
    <property type="entry name" value="MALATE SYNTHASE 1-RELATED"/>
    <property type="match status" value="1"/>
</dbReference>
<comment type="caution">
    <text evidence="12">The sequence shown here is derived from an EMBL/GenBank/DDBJ whole genome shotgun (WGS) entry which is preliminary data.</text>
</comment>
<evidence type="ECO:0000256" key="1">
    <source>
        <dbReference type="ARBA" id="ARBA00006394"/>
    </source>
</evidence>
<comment type="catalytic activity">
    <reaction evidence="6">
        <text>glyoxylate + acetyl-CoA + H2O = (S)-malate + CoA + H(+)</text>
        <dbReference type="Rhea" id="RHEA:18181"/>
        <dbReference type="ChEBI" id="CHEBI:15377"/>
        <dbReference type="ChEBI" id="CHEBI:15378"/>
        <dbReference type="ChEBI" id="CHEBI:15589"/>
        <dbReference type="ChEBI" id="CHEBI:36655"/>
        <dbReference type="ChEBI" id="CHEBI:57287"/>
        <dbReference type="ChEBI" id="CHEBI:57288"/>
        <dbReference type="EC" id="2.3.3.9"/>
    </reaction>
</comment>
<name>A0A1E5C422_9GAMM</name>
<protein>
    <recommendedName>
        <fullName evidence="2">malate synthase</fullName>
        <ecNumber evidence="2">2.3.3.9</ecNumber>
    </recommendedName>
</protein>
<dbReference type="PANTHER" id="PTHR42902">
    <property type="entry name" value="MALATE SYNTHASE"/>
    <property type="match status" value="1"/>
</dbReference>
<dbReference type="Pfam" id="PF20656">
    <property type="entry name" value="MS_N"/>
    <property type="match status" value="1"/>
</dbReference>
<feature type="domain" description="Malate synthase C-terminal" evidence="11">
    <location>
        <begin position="432"/>
        <end position="547"/>
    </location>
</feature>
<evidence type="ECO:0000256" key="5">
    <source>
        <dbReference type="ARBA" id="ARBA00022679"/>
    </source>
</evidence>